<reference evidence="3" key="2">
    <citation type="submission" date="2013-10" db="EMBL/GenBank/DDBJ databases">
        <authorList>
            <person name="Aslett M."/>
        </authorList>
    </citation>
    <scope>NUCLEOTIDE SEQUENCE [LARGE SCALE GENOMIC DNA]</scope>
    <source>
        <strain evidence="3">Houghton</strain>
    </source>
</reference>
<keyword evidence="2" id="KW-0812">Transmembrane</keyword>
<evidence type="ECO:0000313" key="4">
    <source>
        <dbReference type="Proteomes" id="UP000030744"/>
    </source>
</evidence>
<accession>U6JTK9</accession>
<feature type="compositionally biased region" description="Low complexity" evidence="1">
    <location>
        <begin position="141"/>
        <end position="153"/>
    </location>
</feature>
<feature type="compositionally biased region" description="Polar residues" evidence="1">
    <location>
        <begin position="320"/>
        <end position="340"/>
    </location>
</feature>
<dbReference type="RefSeq" id="XP_013350698.1">
    <property type="nucleotide sequence ID" value="XM_013495244.1"/>
</dbReference>
<proteinExistence type="predicted"/>
<keyword evidence="2" id="KW-1133">Transmembrane helix</keyword>
<feature type="compositionally biased region" description="Polar residues" evidence="1">
    <location>
        <begin position="183"/>
        <end position="197"/>
    </location>
</feature>
<gene>
    <name evidence="3" type="ORF">EMH_0038110</name>
</gene>
<organism evidence="3 4">
    <name type="scientific">Eimeria mitis</name>
    <dbReference type="NCBI Taxonomy" id="44415"/>
    <lineage>
        <taxon>Eukaryota</taxon>
        <taxon>Sar</taxon>
        <taxon>Alveolata</taxon>
        <taxon>Apicomplexa</taxon>
        <taxon>Conoidasida</taxon>
        <taxon>Coccidia</taxon>
        <taxon>Eucoccidiorida</taxon>
        <taxon>Eimeriorina</taxon>
        <taxon>Eimeriidae</taxon>
        <taxon>Eimeria</taxon>
    </lineage>
</organism>
<reference evidence="3" key="1">
    <citation type="submission" date="2013-10" db="EMBL/GenBank/DDBJ databases">
        <title>Genomic analysis of the causative agents of coccidiosis in chickens.</title>
        <authorList>
            <person name="Reid A.J."/>
            <person name="Blake D."/>
            <person name="Billington K."/>
            <person name="Browne H."/>
            <person name="Dunn M."/>
            <person name="Hung S."/>
            <person name="Kawahara F."/>
            <person name="Miranda-Saavedra D."/>
            <person name="Mourier T."/>
            <person name="Nagra H."/>
            <person name="Otto T.D."/>
            <person name="Rawlings N."/>
            <person name="Sanchez A."/>
            <person name="Sanders M."/>
            <person name="Subramaniam C."/>
            <person name="Tay Y."/>
            <person name="Dear P."/>
            <person name="Doerig C."/>
            <person name="Gruber A."/>
            <person name="Parkinson J."/>
            <person name="Shirley M."/>
            <person name="Wan K.L."/>
            <person name="Berriman M."/>
            <person name="Tomley F."/>
            <person name="Pain A."/>
        </authorList>
    </citation>
    <scope>NUCLEOTIDE SEQUENCE [LARGE SCALE GENOMIC DNA]</scope>
    <source>
        <strain evidence="3">Houghton</strain>
    </source>
</reference>
<dbReference type="GeneID" id="25378576"/>
<protein>
    <recommendedName>
        <fullName evidence="5">Transmembrane protein</fullName>
    </recommendedName>
</protein>
<evidence type="ECO:0000256" key="2">
    <source>
        <dbReference type="SAM" id="Phobius"/>
    </source>
</evidence>
<feature type="region of interest" description="Disordered" evidence="1">
    <location>
        <begin position="298"/>
        <end position="357"/>
    </location>
</feature>
<evidence type="ECO:0008006" key="5">
    <source>
        <dbReference type="Google" id="ProtNLM"/>
    </source>
</evidence>
<sequence length="574" mass="61700">MDSDMSSLPKLPSMLAQGSVEPLKFFMGNLRATKPPSINDSQPNIQRTYGTSSARYMKSAKASLASLWPTVAFLVCVSLLLFSLCGGVRRVYSGATVRKLADGGSGEGSGSGGNPFFVEGDWIALDADELASLCSALGEWAPSSAPQSASTPPLRMPEVASTSREHTGEHSLQTIRTPGDLSGASSSEQQHQAVGSTQRRRRLFPQGDSDGWEPSPKKSGWLTHDSSVVAGAEGPRSAVHPLPEAGQQTPGTPSVGLNRIGFPAVFVHQQGLAASTAYTKGSEQMQPVERPVLLRSTTISPDAPSATPVGSSLPAEVSGDSKQASVSHRVSVPATQSGSLASAGPSPKRSNEASLQLAAPQELSVSEVSNALGTKHPFVRTPTLLPCVAISDIEEDVPECWISGEPVVFLFRKARILSLKPALDLAEANELVRLAVSLAQRALSSMTTPMSDQRASVAAESLGRRFLVFDLFRKVLKLTQNAKPGLMRLWQNLVAEIPTDYERAGWGMYLDKHRFQHQLANQLSAALELYKSGSEPSETEVLDIKRKLFCMAFSPRQFLGDAWHPWREDDEQFK</sequence>
<dbReference type="OrthoDB" id="346600at2759"/>
<dbReference type="VEuPathDB" id="ToxoDB:EMH_0038110"/>
<evidence type="ECO:0000313" key="3">
    <source>
        <dbReference type="EMBL" id="CDJ28121.1"/>
    </source>
</evidence>
<name>U6JTK9_9EIME</name>
<feature type="region of interest" description="Disordered" evidence="1">
    <location>
        <begin position="141"/>
        <end position="256"/>
    </location>
</feature>
<keyword evidence="4" id="KW-1185">Reference proteome</keyword>
<keyword evidence="2" id="KW-0472">Membrane</keyword>
<dbReference type="AlphaFoldDB" id="U6JTK9"/>
<dbReference type="EMBL" id="HG680895">
    <property type="protein sequence ID" value="CDJ28121.1"/>
    <property type="molecule type" value="Genomic_DNA"/>
</dbReference>
<evidence type="ECO:0000256" key="1">
    <source>
        <dbReference type="SAM" id="MobiDB-lite"/>
    </source>
</evidence>
<feature type="transmembrane region" description="Helical" evidence="2">
    <location>
        <begin position="64"/>
        <end position="84"/>
    </location>
</feature>
<dbReference type="Proteomes" id="UP000030744">
    <property type="component" value="Unassembled WGS sequence"/>
</dbReference>